<protein>
    <submittedName>
        <fullName evidence="1">Uncharacterized protein</fullName>
    </submittedName>
</protein>
<proteinExistence type="predicted"/>
<dbReference type="AlphaFoldDB" id="A0A0S4KNH9"/>
<evidence type="ECO:0000313" key="2">
    <source>
        <dbReference type="Proteomes" id="UP000066284"/>
    </source>
</evidence>
<dbReference type="KEGG" id="nio:NITINOP_1028"/>
<reference evidence="2" key="1">
    <citation type="submission" date="2015-09" db="EMBL/GenBank/DDBJ databases">
        <authorList>
            <person name="Daims H."/>
        </authorList>
    </citation>
    <scope>NUCLEOTIDE SEQUENCE [LARGE SCALE GENOMIC DNA]</scope>
</reference>
<dbReference type="Proteomes" id="UP000066284">
    <property type="component" value="Chromosome 1"/>
</dbReference>
<gene>
    <name evidence="1" type="ORF">NITINOP_1028</name>
</gene>
<accession>A0A0S4KNH9</accession>
<sequence length="41" mass="4726">MGFRPEEKGIKTMDPVWVLDIRDQMGFRPEEKGIKTSGRCS</sequence>
<keyword evidence="2" id="KW-1185">Reference proteome</keyword>
<name>A0A0S4KNH9_9BACT</name>
<evidence type="ECO:0000313" key="1">
    <source>
        <dbReference type="EMBL" id="CUQ66003.1"/>
    </source>
</evidence>
<dbReference type="EMBL" id="LN885086">
    <property type="protein sequence ID" value="CUQ66003.1"/>
    <property type="molecule type" value="Genomic_DNA"/>
</dbReference>
<organism evidence="1 2">
    <name type="scientific">Candidatus Nitrospira inopinata</name>
    <dbReference type="NCBI Taxonomy" id="1715989"/>
    <lineage>
        <taxon>Bacteria</taxon>
        <taxon>Pseudomonadati</taxon>
        <taxon>Nitrospirota</taxon>
        <taxon>Nitrospiria</taxon>
        <taxon>Nitrospirales</taxon>
        <taxon>Nitrospiraceae</taxon>
        <taxon>Nitrospira</taxon>
    </lineage>
</organism>